<accession>A0A7H1D347</accession>
<feature type="compositionally biased region" description="Low complexity" evidence="1">
    <location>
        <begin position="173"/>
        <end position="183"/>
    </location>
</feature>
<proteinExistence type="predicted"/>
<sequence length="236" mass="25445">MDALPGAVAPVSGVDPEDDKVPHGYEATDITPGGSNQRLVPVDILSKEELVLFLKGFPANTGCEYTGKTVGRSCYWTYKEGREDMFGFLGHAWSTAKGSKIKDKQFLVEFSQLYRDHWPGLKGAKEFAGLEREYGSRLVMAACDELVYKDKYYLTAAIIIGYLLNIEADSKPKASTSSSSSQKRASDNLSRGGSASSKPVSFPGSPYQSIGKGRSSSRGSSRSSGLSMPGSARKSK</sequence>
<feature type="region of interest" description="Disordered" evidence="1">
    <location>
        <begin position="1"/>
        <end position="28"/>
    </location>
</feature>
<protein>
    <submittedName>
        <fullName evidence="2">Uncharacterized protein</fullName>
    </submittedName>
</protein>
<dbReference type="EMBL" id="MN764148">
    <property type="protein sequence ID" value="QNS31051.1"/>
    <property type="molecule type" value="Genomic_RNA"/>
</dbReference>
<evidence type="ECO:0000313" key="2">
    <source>
        <dbReference type="EMBL" id="QNS31051.1"/>
    </source>
</evidence>
<reference evidence="2" key="1">
    <citation type="submission" date="2019-11" db="EMBL/GenBank/DDBJ databases">
        <title>Complexity of the virome associated to tospovirus-transmitting thrips species.</title>
        <authorList>
            <person name="Chiapello M."/>
            <person name="Bosco L."/>
            <person name="Ciuffo M."/>
            <person name="Ottati S."/>
            <person name="Vallino M."/>
            <person name="Salem N."/>
            <person name="Rosa C."/>
            <person name="Tavella L."/>
            <person name="Turina M."/>
        </authorList>
    </citation>
    <scope>NUCLEOTIDE SEQUENCE</scope>
    <source>
        <strain evidence="2">THR-D_DN15448</strain>
    </source>
</reference>
<evidence type="ECO:0000256" key="1">
    <source>
        <dbReference type="SAM" id="MobiDB-lite"/>
    </source>
</evidence>
<organism evidence="2">
    <name type="scientific">Frankliniella occidentalis associated qin-like virus1</name>
    <dbReference type="NCBI Taxonomy" id="2771469"/>
    <lineage>
        <taxon>Viruses</taxon>
        <taxon>Riboviria</taxon>
        <taxon>Orthornavirae</taxon>
        <taxon>Negarnaviricota</taxon>
        <taxon>Haploviricotina</taxon>
        <taxon>Chunqiuviricetes</taxon>
        <taxon>Muvirales</taxon>
        <taxon>Qinviridae</taxon>
    </lineage>
</organism>
<name>A0A7H1D347_9VIRU</name>
<feature type="compositionally biased region" description="Polar residues" evidence="1">
    <location>
        <begin position="187"/>
        <end position="199"/>
    </location>
</feature>
<feature type="region of interest" description="Disordered" evidence="1">
    <location>
        <begin position="171"/>
        <end position="236"/>
    </location>
</feature>
<feature type="compositionally biased region" description="Low complexity" evidence="1">
    <location>
        <begin position="209"/>
        <end position="236"/>
    </location>
</feature>